<proteinExistence type="predicted"/>
<dbReference type="EMBL" id="RIBY02001247">
    <property type="protein sequence ID" value="KAH9830701.1"/>
    <property type="molecule type" value="Genomic_DNA"/>
</dbReference>
<evidence type="ECO:0000256" key="1">
    <source>
        <dbReference type="SAM" id="MobiDB-lite"/>
    </source>
</evidence>
<reference evidence="2 3" key="1">
    <citation type="journal article" date="2018" name="IMA Fungus">
        <title>IMA Genome-F 10: Nine draft genome sequences of Claviceps purpurea s.lat., including C. arundinis, C. humidiphila, and C. cf. spartinae, pseudomolecules for the pitch canker pathogen Fusarium circinatum, draft genome of Davidsoniella eucalypti, Grosmannia galeiformis, Quambalaria eucalypti, and Teratosphaeria destructans.</title>
        <authorList>
            <person name="Wingfield B.D."/>
            <person name="Liu M."/>
            <person name="Nguyen H.D."/>
            <person name="Lane F.A."/>
            <person name="Morgan S.W."/>
            <person name="De Vos L."/>
            <person name="Wilken P.M."/>
            <person name="Duong T.A."/>
            <person name="Aylward J."/>
            <person name="Coetzee M.P."/>
            <person name="Dadej K."/>
            <person name="De Beer Z.W."/>
            <person name="Findlay W."/>
            <person name="Havenga M."/>
            <person name="Kolarik M."/>
            <person name="Menzies J.G."/>
            <person name="Naidoo K."/>
            <person name="Pochopski O."/>
            <person name="Shoukouhi P."/>
            <person name="Santana Q.C."/>
            <person name="Seifert K.A."/>
            <person name="Soal N."/>
            <person name="Steenkamp E.T."/>
            <person name="Tatham C.T."/>
            <person name="van der Nest M.A."/>
            <person name="Wingfield M.J."/>
        </authorList>
    </citation>
    <scope>NUCLEOTIDE SEQUENCE [LARGE SCALE GENOMIC DNA]</scope>
    <source>
        <strain evidence="2">CMW44962</strain>
    </source>
</reference>
<gene>
    <name evidence="2" type="ORF">Tdes44962_MAKER09012</name>
</gene>
<organism evidence="2 3">
    <name type="scientific">Teratosphaeria destructans</name>
    <dbReference type="NCBI Taxonomy" id="418781"/>
    <lineage>
        <taxon>Eukaryota</taxon>
        <taxon>Fungi</taxon>
        <taxon>Dikarya</taxon>
        <taxon>Ascomycota</taxon>
        <taxon>Pezizomycotina</taxon>
        <taxon>Dothideomycetes</taxon>
        <taxon>Dothideomycetidae</taxon>
        <taxon>Mycosphaerellales</taxon>
        <taxon>Teratosphaeriaceae</taxon>
        <taxon>Teratosphaeria</taxon>
    </lineage>
</organism>
<feature type="compositionally biased region" description="Polar residues" evidence="1">
    <location>
        <begin position="1"/>
        <end position="11"/>
    </location>
</feature>
<comment type="caution">
    <text evidence="2">The sequence shown here is derived from an EMBL/GenBank/DDBJ whole genome shotgun (WGS) entry which is preliminary data.</text>
</comment>
<feature type="compositionally biased region" description="Basic and acidic residues" evidence="1">
    <location>
        <begin position="69"/>
        <end position="86"/>
    </location>
</feature>
<dbReference type="Proteomes" id="UP001138500">
    <property type="component" value="Unassembled WGS sequence"/>
</dbReference>
<keyword evidence="3" id="KW-1185">Reference proteome</keyword>
<evidence type="ECO:0000313" key="3">
    <source>
        <dbReference type="Proteomes" id="UP001138500"/>
    </source>
</evidence>
<evidence type="ECO:0000313" key="2">
    <source>
        <dbReference type="EMBL" id="KAH9830701.1"/>
    </source>
</evidence>
<dbReference type="AlphaFoldDB" id="A0A9W7SUR8"/>
<sequence>MSRTMWQSSGARSGVKATAVNAKHEPSTTGGPHMIRVHKDGHLGRPCDLFGALDPSATCRAHSAVLSRKGSDGGDIHPKAPRGFEG</sequence>
<reference evidence="2 3" key="2">
    <citation type="journal article" date="2021" name="Curr. Genet.">
        <title>Genetic response to nitrogen starvation in the aggressive Eucalyptus foliar pathogen Teratosphaeria destructans.</title>
        <authorList>
            <person name="Havenga M."/>
            <person name="Wingfield B.D."/>
            <person name="Wingfield M.J."/>
            <person name="Dreyer L.L."/>
            <person name="Roets F."/>
            <person name="Aylward J."/>
        </authorList>
    </citation>
    <scope>NUCLEOTIDE SEQUENCE [LARGE SCALE GENOMIC DNA]</scope>
    <source>
        <strain evidence="2">CMW44962</strain>
    </source>
</reference>
<name>A0A9W7SUR8_9PEZI</name>
<feature type="region of interest" description="Disordered" evidence="1">
    <location>
        <begin position="1"/>
        <end position="33"/>
    </location>
</feature>
<accession>A0A9W7SUR8</accession>
<feature type="region of interest" description="Disordered" evidence="1">
    <location>
        <begin position="67"/>
        <end position="86"/>
    </location>
</feature>
<protein>
    <submittedName>
        <fullName evidence="2">Uncharacterized protein</fullName>
    </submittedName>
</protein>